<feature type="transmembrane region" description="Helical" evidence="2">
    <location>
        <begin position="179"/>
        <end position="202"/>
    </location>
</feature>
<keyword evidence="2" id="KW-1133">Transmembrane helix</keyword>
<protein>
    <submittedName>
        <fullName evidence="3">Uncharacterized protein</fullName>
    </submittedName>
</protein>
<organism evidence="3 4">
    <name type="scientific">Aspergillus oryzae</name>
    <name type="common">Yellow koji mold</name>
    <dbReference type="NCBI Taxonomy" id="5062"/>
    <lineage>
        <taxon>Eukaryota</taxon>
        <taxon>Fungi</taxon>
        <taxon>Dikarya</taxon>
        <taxon>Ascomycota</taxon>
        <taxon>Pezizomycotina</taxon>
        <taxon>Eurotiomycetes</taxon>
        <taxon>Eurotiomycetidae</taxon>
        <taxon>Eurotiales</taxon>
        <taxon>Aspergillaceae</taxon>
        <taxon>Aspergillus</taxon>
        <taxon>Aspergillus subgen. Circumdati</taxon>
    </lineage>
</organism>
<accession>A0A1S9D7Z0</accession>
<feature type="transmembrane region" description="Helical" evidence="2">
    <location>
        <begin position="214"/>
        <end position="230"/>
    </location>
</feature>
<keyword evidence="2" id="KW-0472">Membrane</keyword>
<feature type="region of interest" description="Disordered" evidence="1">
    <location>
        <begin position="1"/>
        <end position="22"/>
    </location>
</feature>
<proteinExistence type="predicted"/>
<dbReference type="Proteomes" id="UP000190312">
    <property type="component" value="Unassembled WGS sequence"/>
</dbReference>
<keyword evidence="2" id="KW-0812">Transmembrane</keyword>
<reference evidence="3 4" key="1">
    <citation type="submission" date="2016-10" db="EMBL/GenBank/DDBJ databases">
        <title>Genome sequencing of Aspergillus oryzae BCC7051.</title>
        <authorList>
            <person name="Thammarongtham C."/>
            <person name="Vorapreeda T."/>
            <person name="Nookaew I."/>
            <person name="Srisuk T."/>
            <person name="Land M."/>
            <person name="Jeennor S."/>
            <person name="Laoteng K."/>
        </authorList>
    </citation>
    <scope>NUCLEOTIDE SEQUENCE [LARGE SCALE GENOMIC DNA]</scope>
    <source>
        <strain evidence="3 4">BCC7051</strain>
    </source>
</reference>
<feature type="transmembrane region" description="Helical" evidence="2">
    <location>
        <begin position="289"/>
        <end position="307"/>
    </location>
</feature>
<gene>
    <name evidence="3" type="ORF">OAory_01067480</name>
</gene>
<evidence type="ECO:0000256" key="2">
    <source>
        <dbReference type="SAM" id="Phobius"/>
    </source>
</evidence>
<evidence type="ECO:0000313" key="4">
    <source>
        <dbReference type="Proteomes" id="UP000190312"/>
    </source>
</evidence>
<dbReference type="VEuPathDB" id="FungiDB:AO090113000056"/>
<evidence type="ECO:0000313" key="3">
    <source>
        <dbReference type="EMBL" id="OOO05232.1"/>
    </source>
</evidence>
<sequence length="377" mass="42498">MASSSTEELLPADGNLTSYDQRQDGNMMEMVEIVVDRAKNELNETGRNILAAVSQSVDDTLDQLNRAKDDTLAQVNQVIHDTLMQVNRASQDVQAAQPVQPVQAQAAQPAICSSFANKTQKRKKDSNMFLHSRRLQPRARWSKLYMPKPSSKRYRVLQMLPRPEFTYIFKDQDFQRNSWKAILCGIILAIFTFVLPFTGVILQKLNVIKHLPRLGIILGLLAFAMVWIYYDNVAVHRRAAWRFEVDVTHPDTLPSPAFVIAIGYGLAAFAQPPTAYCKYLKDFADKMKFLFHFATLVSACLAMYLPAGQQPLQSNDDFETLVESTIPAGVACGPRQYTGTDIEKAANPALHLQNDPGKEMRNLLLYFHFLKAKQGRS</sequence>
<dbReference type="EMBL" id="MKZY01000009">
    <property type="protein sequence ID" value="OOO05232.1"/>
    <property type="molecule type" value="Genomic_DNA"/>
</dbReference>
<dbReference type="AlphaFoldDB" id="A0A1S9D7Z0"/>
<comment type="caution">
    <text evidence="3">The sequence shown here is derived from an EMBL/GenBank/DDBJ whole genome shotgun (WGS) entry which is preliminary data.</text>
</comment>
<name>A0A1S9D7Z0_ASPOZ</name>
<evidence type="ECO:0000256" key="1">
    <source>
        <dbReference type="SAM" id="MobiDB-lite"/>
    </source>
</evidence>